<accession>A0A644WAR2</accession>
<comment type="caution">
    <text evidence="2">The sequence shown here is derived from an EMBL/GenBank/DDBJ whole genome shotgun (WGS) entry which is preliminary data.</text>
</comment>
<dbReference type="SUPFAM" id="SSF52540">
    <property type="entry name" value="P-loop containing nucleoside triphosphate hydrolases"/>
    <property type="match status" value="1"/>
</dbReference>
<dbReference type="InterPro" id="IPR013708">
    <property type="entry name" value="Shikimate_DH-bd_N"/>
</dbReference>
<protein>
    <submittedName>
        <fullName evidence="2">Shikimate dehydrogenase (NADP(+))</fullName>
        <ecNumber evidence="2">1.1.1.25</ecNumber>
    </submittedName>
</protein>
<dbReference type="InterPro" id="IPR022893">
    <property type="entry name" value="Shikimate_DH_fam"/>
</dbReference>
<dbReference type="InterPro" id="IPR046346">
    <property type="entry name" value="Aminoacid_DH-like_N_sf"/>
</dbReference>
<keyword evidence="2" id="KW-0560">Oxidoreductase</keyword>
<proteinExistence type="inferred from homology"/>
<dbReference type="Pfam" id="PF08501">
    <property type="entry name" value="Shikimate_dh_N"/>
    <property type="match status" value="1"/>
</dbReference>
<dbReference type="PANTHER" id="PTHR21089:SF1">
    <property type="entry name" value="BIFUNCTIONAL 3-DEHYDROQUINATE DEHYDRATASE_SHIKIMATE DEHYDROGENASE, CHLOROPLASTIC"/>
    <property type="match status" value="1"/>
</dbReference>
<dbReference type="GO" id="GO:0009423">
    <property type="term" value="P:chorismate biosynthetic process"/>
    <property type="evidence" value="ECO:0007669"/>
    <property type="project" value="TreeGrafter"/>
</dbReference>
<dbReference type="InterPro" id="IPR031322">
    <property type="entry name" value="Shikimate/glucono_kinase"/>
</dbReference>
<dbReference type="GO" id="GO:0004764">
    <property type="term" value="F:shikimate 3-dehydrogenase (NADP+) activity"/>
    <property type="evidence" value="ECO:0007669"/>
    <property type="project" value="UniProtKB-EC"/>
</dbReference>
<dbReference type="Gene3D" id="3.40.50.720">
    <property type="entry name" value="NAD(P)-binding Rossmann-like Domain"/>
    <property type="match status" value="1"/>
</dbReference>
<dbReference type="InterPro" id="IPR036291">
    <property type="entry name" value="NAD(P)-bd_dom_sf"/>
</dbReference>
<evidence type="ECO:0000259" key="1">
    <source>
        <dbReference type="Pfam" id="PF08501"/>
    </source>
</evidence>
<sequence>MGNQIYGLLGRSLKHSHSVFIHRELENGSYRLFELEPEELGAFLRRGEIGGLNVTIPYKRDVIPFCDALDETARAVGSVNTIVRDHDGKLVGYNTDVYGLTCMAERAGISFAGRKVVIFGSGGASLTAQYAVKQGGAKEVVVISRKGPNTYETLSRHSGAELLVNATPVGMYPNNGALPADPADFPACKGVLELVYNPLRTALTLRAQSLGIPVSDGLVMLTAQAKAAEELFWDQKLPENEIERIDLLLKKQTQNIVLVGMPGSGKSSVGVALGRVSGREVIDFDREIELAAGKPIPQIFSESGEEAFRELERKITQKWGAEQGRILVTGGGVVKDERNYVPLKQNGRIYQIERETALLRREGRPLSERADLAAMLRERQPLYERFRDAAAQNTRSAEETARFIWEEYGENFSR</sequence>
<dbReference type="SUPFAM" id="SSF51735">
    <property type="entry name" value="NAD(P)-binding Rossmann-fold domains"/>
    <property type="match status" value="1"/>
</dbReference>
<name>A0A644WAR2_9ZZZZ</name>
<gene>
    <name evidence="2" type="primary">aroE_17</name>
    <name evidence="2" type="ORF">SDC9_47129</name>
</gene>
<dbReference type="HAMAP" id="MF_00109">
    <property type="entry name" value="Shikimate_kinase"/>
    <property type="match status" value="1"/>
</dbReference>
<dbReference type="SUPFAM" id="SSF53223">
    <property type="entry name" value="Aminoacid dehydrogenase-like, N-terminal domain"/>
    <property type="match status" value="1"/>
</dbReference>
<dbReference type="EMBL" id="VSSQ01000760">
    <property type="protein sequence ID" value="MPM00896.1"/>
    <property type="molecule type" value="Genomic_DNA"/>
</dbReference>
<dbReference type="Pfam" id="PF01202">
    <property type="entry name" value="SKI"/>
    <property type="match status" value="1"/>
</dbReference>
<dbReference type="PANTHER" id="PTHR21089">
    <property type="entry name" value="SHIKIMATE DEHYDROGENASE"/>
    <property type="match status" value="1"/>
</dbReference>
<dbReference type="InterPro" id="IPR027417">
    <property type="entry name" value="P-loop_NTPase"/>
</dbReference>
<dbReference type="AlphaFoldDB" id="A0A644WAR2"/>
<feature type="domain" description="Shikimate dehydrogenase substrate binding N-terminal" evidence="1">
    <location>
        <begin position="8"/>
        <end position="82"/>
    </location>
</feature>
<dbReference type="EC" id="1.1.1.25" evidence="2"/>
<dbReference type="Gene3D" id="3.40.50.10860">
    <property type="entry name" value="Leucine Dehydrogenase, chain A, domain 1"/>
    <property type="match status" value="1"/>
</dbReference>
<dbReference type="CDD" id="cd01065">
    <property type="entry name" value="NAD_bind_Shikimate_DH"/>
    <property type="match status" value="1"/>
</dbReference>
<dbReference type="PRINTS" id="PR01100">
    <property type="entry name" value="SHIKIMTKNASE"/>
</dbReference>
<evidence type="ECO:0000313" key="2">
    <source>
        <dbReference type="EMBL" id="MPM00896.1"/>
    </source>
</evidence>
<dbReference type="CDD" id="cd00464">
    <property type="entry name" value="SK"/>
    <property type="match status" value="1"/>
</dbReference>
<dbReference type="GO" id="GO:0019632">
    <property type="term" value="P:shikimate metabolic process"/>
    <property type="evidence" value="ECO:0007669"/>
    <property type="project" value="TreeGrafter"/>
</dbReference>
<reference evidence="2" key="1">
    <citation type="submission" date="2019-08" db="EMBL/GenBank/DDBJ databases">
        <authorList>
            <person name="Kucharzyk K."/>
            <person name="Murdoch R.W."/>
            <person name="Higgins S."/>
            <person name="Loffler F."/>
        </authorList>
    </citation>
    <scope>NUCLEOTIDE SEQUENCE</scope>
</reference>
<dbReference type="Gene3D" id="3.40.50.300">
    <property type="entry name" value="P-loop containing nucleotide triphosphate hydrolases"/>
    <property type="match status" value="1"/>
</dbReference>
<dbReference type="InterPro" id="IPR000623">
    <property type="entry name" value="Shikimate_kinase/TSH1"/>
</dbReference>
<organism evidence="2">
    <name type="scientific">bioreactor metagenome</name>
    <dbReference type="NCBI Taxonomy" id="1076179"/>
    <lineage>
        <taxon>unclassified sequences</taxon>
        <taxon>metagenomes</taxon>
        <taxon>ecological metagenomes</taxon>
    </lineage>
</organism>